<evidence type="ECO:0000256" key="3">
    <source>
        <dbReference type="ARBA" id="ARBA00022705"/>
    </source>
</evidence>
<dbReference type="AlphaFoldDB" id="A0ABD5ADA4"/>
<reference evidence="8" key="1">
    <citation type="submission" date="2023-07" db="EMBL/GenBank/DDBJ databases">
        <title>Genome content predicts the carbon catabolic preferences of heterotrophic bacteria.</title>
        <authorList>
            <person name="Gralka M."/>
        </authorList>
    </citation>
    <scope>NUCLEOTIDE SEQUENCE</scope>
    <source>
        <strain evidence="8">6E03</strain>
    </source>
</reference>
<organism evidence="8 9">
    <name type="scientific">Vibrio splendidus</name>
    <dbReference type="NCBI Taxonomy" id="29497"/>
    <lineage>
        <taxon>Bacteria</taxon>
        <taxon>Pseudomonadati</taxon>
        <taxon>Pseudomonadota</taxon>
        <taxon>Gammaproteobacteria</taxon>
        <taxon>Vibrionales</taxon>
        <taxon>Vibrionaceae</taxon>
        <taxon>Vibrio</taxon>
    </lineage>
</organism>
<evidence type="ECO:0000256" key="2">
    <source>
        <dbReference type="ARBA" id="ARBA00009260"/>
    </source>
</evidence>
<evidence type="ECO:0000259" key="7">
    <source>
        <dbReference type="Pfam" id="PF05840"/>
    </source>
</evidence>
<dbReference type="Pfam" id="PF05840">
    <property type="entry name" value="Phage_GPA"/>
    <property type="match status" value="1"/>
</dbReference>
<dbReference type="GO" id="GO:0006260">
    <property type="term" value="P:DNA replication"/>
    <property type="evidence" value="ECO:0007669"/>
    <property type="project" value="UniProtKB-KW"/>
</dbReference>
<protein>
    <submittedName>
        <fullName evidence="8">Replication endonuclease</fullName>
    </submittedName>
</protein>
<accession>A0ABD5ADA4</accession>
<sequence length="623" mass="71164">MSTYKRFHQPNINLSLSQYVSNLTAHLPVMMRQDLELKLGLRKKRSNPTDRNLTLFITERVSFVDKVAHHFTKKFPFSFANHEPKPLELTHDILMSDDALKNFAIQLTVAFVDIMNEIAVTDPDTEAHIDNIPESPTDYYYALHYAFEQIRDLMLKVFIEPPSADTRDIGQTLTVRDAEILLECAIRRCIDPKNLVRKFKRLRKRYIEHAQVTLGNVGEKLSQHSCVSRLTLSNFKQQLRESEAFMKSMVVINHETLQEFNLDEVASRTTANPDNRYIELVVRSRGDEERAIDMGFEGVFITWTLPSKYHRNSSKWNGCTVKEAHQNLMEQWRLARAHFAKQDIPWFGLRVAEPHKDGTPHLHAFVYCPAEYKADLMRICANIARSEDADELYNKKKRKARFHAKPCNPKKGSATGYIIKYISKNINGAHLPEGNAASKALSVRAWASAWGIKQFSQSGSPAVGLWRQLRRANKADVAIDEALIDLHEHADKSRWKEFTQHIGDLRLAHETQINQYGETTKRVIGLEWLGHVIETCRDHFSVVAKCDVDAWKKARSAVPWSTENKCNPPPKIDISPLEKALMDVTGWSIKGVQCLLKPLSMGAKIPIDKHTTLSLINGRLGVT</sequence>
<comment type="caution">
    <text evidence="8">The sequence shown here is derived from an EMBL/GenBank/DDBJ whole genome shotgun (WGS) entry which is preliminary data.</text>
</comment>
<evidence type="ECO:0000313" key="8">
    <source>
        <dbReference type="EMBL" id="MDP2491119.1"/>
    </source>
</evidence>
<evidence type="ECO:0000256" key="4">
    <source>
        <dbReference type="ARBA" id="ARBA00022722"/>
    </source>
</evidence>
<dbReference type="GO" id="GO:0004519">
    <property type="term" value="F:endonuclease activity"/>
    <property type="evidence" value="ECO:0007669"/>
    <property type="project" value="UniProtKB-KW"/>
</dbReference>
<keyword evidence="4" id="KW-0540">Nuclease</keyword>
<proteinExistence type="inferred from homology"/>
<keyword evidence="3" id="KW-0235">DNA replication</keyword>
<gene>
    <name evidence="8" type="ORF">Q8W38_17355</name>
</gene>
<evidence type="ECO:0000313" key="9">
    <source>
        <dbReference type="Proteomes" id="UP001177883"/>
    </source>
</evidence>
<comment type="function">
    <text evidence="1">Possible endonuclease which induces a single-strand cut and initiates DNA replication.</text>
</comment>
<feature type="domain" description="Replication gene A protein-like" evidence="7">
    <location>
        <begin position="178"/>
        <end position="428"/>
    </location>
</feature>
<evidence type="ECO:0000256" key="1">
    <source>
        <dbReference type="ARBA" id="ARBA00003293"/>
    </source>
</evidence>
<evidence type="ECO:0000256" key="5">
    <source>
        <dbReference type="ARBA" id="ARBA00022759"/>
    </source>
</evidence>
<keyword evidence="6" id="KW-0378">Hydrolase</keyword>
<dbReference type="RefSeq" id="WP_102492608.1">
    <property type="nucleotide sequence ID" value="NZ_JAUYVK010000019.1"/>
</dbReference>
<dbReference type="EMBL" id="JAUYVK010000019">
    <property type="protein sequence ID" value="MDP2491119.1"/>
    <property type="molecule type" value="Genomic_DNA"/>
</dbReference>
<comment type="similarity">
    <text evidence="2">Belongs to the phage GPA family.</text>
</comment>
<dbReference type="InterPro" id="IPR008766">
    <property type="entry name" value="Replication_gene_A-like"/>
</dbReference>
<name>A0ABD5ADA4_VIBSP</name>
<keyword evidence="5 8" id="KW-0255">Endonuclease</keyword>
<dbReference type="Proteomes" id="UP001177883">
    <property type="component" value="Unassembled WGS sequence"/>
</dbReference>
<dbReference type="GO" id="GO:0016787">
    <property type="term" value="F:hydrolase activity"/>
    <property type="evidence" value="ECO:0007669"/>
    <property type="project" value="UniProtKB-KW"/>
</dbReference>
<evidence type="ECO:0000256" key="6">
    <source>
        <dbReference type="ARBA" id="ARBA00022801"/>
    </source>
</evidence>